<keyword evidence="2" id="KW-1185">Reference proteome</keyword>
<sequence>MWDLLIDVCTTQRLTLQHEVVHIDFKCAMHTAVTKTFHAATISCCRFYLGQSWWRKIQSIGLSADYKDKDSDFGKWLTHFFGLAYLSTDKIEECFVELIADAPSDDKCMKFRYPSHNYTLQTICTTGINPGGIALDYVLGHVYFTHDRTKICKCNLDGSNAVDIHTSLKFPFALGLDVTNGWMYFSENGVPRKMVISRFDLSQRQDIYTQSTVAYSLDLGFGRDYKRD</sequence>
<dbReference type="InterPro" id="IPR000033">
    <property type="entry name" value="LDLR_classB_rpt"/>
</dbReference>
<protein>
    <submittedName>
        <fullName evidence="1">Uncharacterized protein</fullName>
    </submittedName>
</protein>
<name>A0A6J8E2Y9_MYTCO</name>
<dbReference type="OrthoDB" id="6076617at2759"/>
<reference evidence="1 2" key="1">
    <citation type="submission" date="2020-06" db="EMBL/GenBank/DDBJ databases">
        <authorList>
            <person name="Li R."/>
            <person name="Bekaert M."/>
        </authorList>
    </citation>
    <scope>NUCLEOTIDE SEQUENCE [LARGE SCALE GENOMIC DNA]</scope>
    <source>
        <strain evidence="2">wild</strain>
    </source>
</reference>
<dbReference type="Gene3D" id="2.120.10.30">
    <property type="entry name" value="TolB, C-terminal domain"/>
    <property type="match status" value="1"/>
</dbReference>
<proteinExistence type="predicted"/>
<dbReference type="AlphaFoldDB" id="A0A6J8E2Y9"/>
<dbReference type="InterPro" id="IPR011042">
    <property type="entry name" value="6-blade_b-propeller_TolB-like"/>
</dbReference>
<dbReference type="Proteomes" id="UP000507470">
    <property type="component" value="Unassembled WGS sequence"/>
</dbReference>
<gene>
    <name evidence="1" type="ORF">MCOR_47262</name>
</gene>
<dbReference type="EMBL" id="CACVKT020008348">
    <property type="protein sequence ID" value="CAC5414466.1"/>
    <property type="molecule type" value="Genomic_DNA"/>
</dbReference>
<organism evidence="1 2">
    <name type="scientific">Mytilus coruscus</name>
    <name type="common">Sea mussel</name>
    <dbReference type="NCBI Taxonomy" id="42192"/>
    <lineage>
        <taxon>Eukaryota</taxon>
        <taxon>Metazoa</taxon>
        <taxon>Spiralia</taxon>
        <taxon>Lophotrochozoa</taxon>
        <taxon>Mollusca</taxon>
        <taxon>Bivalvia</taxon>
        <taxon>Autobranchia</taxon>
        <taxon>Pteriomorphia</taxon>
        <taxon>Mytilida</taxon>
        <taxon>Mytiloidea</taxon>
        <taxon>Mytilidae</taxon>
        <taxon>Mytilinae</taxon>
        <taxon>Mytilus</taxon>
    </lineage>
</organism>
<evidence type="ECO:0000313" key="1">
    <source>
        <dbReference type="EMBL" id="CAC5414466.1"/>
    </source>
</evidence>
<dbReference type="SMART" id="SM00135">
    <property type="entry name" value="LY"/>
    <property type="match status" value="1"/>
</dbReference>
<evidence type="ECO:0000313" key="2">
    <source>
        <dbReference type="Proteomes" id="UP000507470"/>
    </source>
</evidence>
<accession>A0A6J8E2Y9</accession>
<dbReference type="SUPFAM" id="SSF63825">
    <property type="entry name" value="YWTD domain"/>
    <property type="match status" value="1"/>
</dbReference>